<name>A0A2U1CWZ2_9GAMM</name>
<evidence type="ECO:0000313" key="6">
    <source>
        <dbReference type="Proteomes" id="UP000245887"/>
    </source>
</evidence>
<dbReference type="Gene3D" id="3.40.190.10">
    <property type="entry name" value="Periplasmic binding protein-like II"/>
    <property type="match status" value="2"/>
</dbReference>
<evidence type="ECO:0000256" key="3">
    <source>
        <dbReference type="SAM" id="SignalP"/>
    </source>
</evidence>
<dbReference type="Pfam" id="PF00497">
    <property type="entry name" value="SBP_bac_3"/>
    <property type="match status" value="1"/>
</dbReference>
<evidence type="ECO:0000256" key="1">
    <source>
        <dbReference type="ARBA" id="ARBA00010333"/>
    </source>
</evidence>
<accession>A0A2U1CWZ2</accession>
<comment type="caution">
    <text evidence="5">The sequence shown here is derived from an EMBL/GenBank/DDBJ whole genome shotgun (WGS) entry which is preliminary data.</text>
</comment>
<keyword evidence="2 3" id="KW-0732">Signal</keyword>
<reference evidence="5 6" key="1">
    <citation type="submission" date="2018-04" db="EMBL/GenBank/DDBJ databases">
        <title>Genomic Encyclopedia of Type Strains, Phase IV (KMG-IV): sequencing the most valuable type-strain genomes for metagenomic binning, comparative biology and taxonomic classification.</title>
        <authorList>
            <person name="Goeker M."/>
        </authorList>
    </citation>
    <scope>NUCLEOTIDE SEQUENCE [LARGE SCALE GENOMIC DNA]</scope>
    <source>
        <strain evidence="5 6">DSM 28688</strain>
    </source>
</reference>
<feature type="domain" description="Solute-binding protein family 3/N-terminal" evidence="4">
    <location>
        <begin position="60"/>
        <end position="289"/>
    </location>
</feature>
<dbReference type="EMBL" id="QEKQ01000005">
    <property type="protein sequence ID" value="PVY76401.1"/>
    <property type="molecule type" value="Genomic_DNA"/>
</dbReference>
<comment type="similarity">
    <text evidence="1">Belongs to the bacterial solute-binding protein 3 family.</text>
</comment>
<dbReference type="SMART" id="SM00062">
    <property type="entry name" value="PBPb"/>
    <property type="match status" value="1"/>
</dbReference>
<dbReference type="PANTHER" id="PTHR35936:SF25">
    <property type="entry name" value="ABC TRANSPORTER SUBSTRATE-BINDING PROTEIN"/>
    <property type="match status" value="1"/>
</dbReference>
<dbReference type="PANTHER" id="PTHR35936">
    <property type="entry name" value="MEMBRANE-BOUND LYTIC MUREIN TRANSGLYCOSYLASE F"/>
    <property type="match status" value="1"/>
</dbReference>
<proteinExistence type="inferred from homology"/>
<sequence>MTASALFLSDRIRAPLLGLTLLMLAATAVAASDLAGETGLDKRASLTAVEAAVGENRPDVITIAADPWCPHNCTAGSDHEGYMIDIAREVFESHGLTVEYVNTSWARALRLVNAGELDAVVGAYHEDAPGFVFPENEQGQATVHFYKRPDDDWSFQGVPSLSNQLLVVINDYSYTALLDTYIQQHREDPERIWVLSGPSPLDRAAQLVAQGRADVLVEERAVFTFLRQENPDLPALRDAGGLPSTRAFVAFSPELPQSARHASLLSDGMVTLRESGRLDAILARYGLEDWRDDGKGAAAETSRLSVVRSPVKEVLIHSRMPLAPGMDQHFLSAGSGTD</sequence>
<protein>
    <submittedName>
        <fullName evidence="5">Polar amino acid transport system substrate-binding protein</fullName>
    </submittedName>
</protein>
<dbReference type="InterPro" id="IPR001638">
    <property type="entry name" value="Solute-binding_3/MltF_N"/>
</dbReference>
<dbReference type="SUPFAM" id="SSF53850">
    <property type="entry name" value="Periplasmic binding protein-like II"/>
    <property type="match status" value="1"/>
</dbReference>
<dbReference type="AlphaFoldDB" id="A0A2U1CWZ2"/>
<evidence type="ECO:0000313" key="5">
    <source>
        <dbReference type="EMBL" id="PVY76401.1"/>
    </source>
</evidence>
<organism evidence="5 6">
    <name type="scientific">Tamilnaduibacter salinus</name>
    <dbReference type="NCBI Taxonomy" id="1484056"/>
    <lineage>
        <taxon>Bacteria</taxon>
        <taxon>Pseudomonadati</taxon>
        <taxon>Pseudomonadota</taxon>
        <taxon>Gammaproteobacteria</taxon>
        <taxon>Pseudomonadales</taxon>
        <taxon>Marinobacteraceae</taxon>
        <taxon>Tamilnaduibacter</taxon>
    </lineage>
</organism>
<evidence type="ECO:0000256" key="2">
    <source>
        <dbReference type="ARBA" id="ARBA00022729"/>
    </source>
</evidence>
<feature type="chain" id="PRO_5015593874" evidence="3">
    <location>
        <begin position="31"/>
        <end position="338"/>
    </location>
</feature>
<feature type="signal peptide" evidence="3">
    <location>
        <begin position="1"/>
        <end position="30"/>
    </location>
</feature>
<dbReference type="RefSeq" id="WP_243402414.1">
    <property type="nucleotide sequence ID" value="NZ_QEKQ01000005.1"/>
</dbReference>
<dbReference type="Proteomes" id="UP000245887">
    <property type="component" value="Unassembled WGS sequence"/>
</dbReference>
<evidence type="ECO:0000259" key="4">
    <source>
        <dbReference type="SMART" id="SM00062"/>
    </source>
</evidence>
<gene>
    <name evidence="5" type="ORF">C8D92_105154</name>
</gene>